<dbReference type="RefSeq" id="WP_093279514.1">
    <property type="nucleotide sequence ID" value="NZ_FNDD01000058.1"/>
</dbReference>
<protein>
    <submittedName>
        <fullName evidence="1">Uncharacterized protein</fullName>
    </submittedName>
</protein>
<keyword evidence="2" id="KW-1185">Reference proteome</keyword>
<evidence type="ECO:0000313" key="2">
    <source>
        <dbReference type="Proteomes" id="UP000198854"/>
    </source>
</evidence>
<dbReference type="STRING" id="861298.SAMN04488136_1583"/>
<name>A0A1G8HP53_9VIBR</name>
<dbReference type="Proteomes" id="UP000198854">
    <property type="component" value="Unassembled WGS sequence"/>
</dbReference>
<gene>
    <name evidence="1" type="ORF">SAMN04488136_1583</name>
</gene>
<evidence type="ECO:0000313" key="1">
    <source>
        <dbReference type="EMBL" id="SDI08419.1"/>
    </source>
</evidence>
<proteinExistence type="predicted"/>
<accession>A0A1G8HP53</accession>
<dbReference type="AlphaFoldDB" id="A0A1G8HP53"/>
<dbReference type="EMBL" id="FNDD01000058">
    <property type="protein sequence ID" value="SDI08419.1"/>
    <property type="molecule type" value="Genomic_DNA"/>
</dbReference>
<organism evidence="1 2">
    <name type="scientific">Vibrio xiamenensis</name>
    <dbReference type="NCBI Taxonomy" id="861298"/>
    <lineage>
        <taxon>Bacteria</taxon>
        <taxon>Pseudomonadati</taxon>
        <taxon>Pseudomonadota</taxon>
        <taxon>Gammaproteobacteria</taxon>
        <taxon>Vibrionales</taxon>
        <taxon>Vibrionaceae</taxon>
        <taxon>Vibrio</taxon>
    </lineage>
</organism>
<reference evidence="1 2" key="1">
    <citation type="submission" date="2016-10" db="EMBL/GenBank/DDBJ databases">
        <authorList>
            <person name="de Groot N.N."/>
        </authorList>
    </citation>
    <scope>NUCLEOTIDE SEQUENCE [LARGE SCALE GENOMIC DNA]</scope>
    <source>
        <strain evidence="1 2">CGMCC 1.10228</strain>
    </source>
</reference>
<sequence>MSNPIIETRYAFSRRVASGETLPCDIIVQRWMEKRMAPGVLLARGVRSLCYQLGIKRACLSALDVFSKAVS</sequence>